<sequence>MTCAIRFLLSFLPFLFSNGISSLLQTNLPISRLAVSATGVNLRMRAVRHYNLGNSPCRTTAFLSGANFSRDRHSHPRSTLCHGDIPALSEHYLDVLPQTPRQNDKTAYQKEDIEGRSGYSSSTREVPQCFQLSSFDSSEPPRSSRFRSVISWNSRRSSSPVNAENLFPTRRWTILFLHTHCVDAPPLMNARVSLGSGLQYMQGGRPHHGETSCRPISSSDSHPIELSVPSKDRSPSGGWSWSTTSKYYGHSFSSLLSLGYRSISATGNLRRKDEVPRALLSPHRSSFSNSPVPTLFLTPLLSSQSAHFAFRTEAVALPAALFDQGRSGACCFPTAPHTTAVTGVTSVFGSGQKSSLTPRLSSLFTGCSFSFGTSRLFASRPKPKEEKRARNFQRAYIERQKRAAREEKRLMQMQRQLLAQQQEQNEKIKEEQRLRRERAVNTGEEASSADGSSKGDGAGTLSSAATVGSRTLTQLMQQSLLLSGEPVKHRENWVIVGSTQRRARRRDQQKFSQQRAFVQSVFTHLSEEQREEEVLKAERSWRGDMMLDELEEELGGPDALAPGGGGV</sequence>
<dbReference type="AlphaFoldDB" id="A0A2C6L621"/>
<feature type="compositionally biased region" description="Basic and acidic residues" evidence="1">
    <location>
        <begin position="424"/>
        <end position="439"/>
    </location>
</feature>
<keyword evidence="2" id="KW-0732">Signal</keyword>
<feature type="chain" id="PRO_5013401628" evidence="2">
    <location>
        <begin position="20"/>
        <end position="567"/>
    </location>
</feature>
<keyword evidence="3" id="KW-0472">Membrane</keyword>
<evidence type="ECO:0000313" key="4">
    <source>
        <dbReference type="Proteomes" id="UP000221165"/>
    </source>
</evidence>
<comment type="caution">
    <text evidence="3">The sequence shown here is derived from an EMBL/GenBank/DDBJ whole genome shotgun (WGS) entry which is preliminary data.</text>
</comment>
<dbReference type="EMBL" id="MIGC01001371">
    <property type="protein sequence ID" value="PHJ22992.1"/>
    <property type="molecule type" value="Genomic_DNA"/>
</dbReference>
<protein>
    <submittedName>
        <fullName evidence="3">Transmembrane protein</fullName>
    </submittedName>
</protein>
<name>A0A2C6L621_9APIC</name>
<keyword evidence="4" id="KW-1185">Reference proteome</keyword>
<feature type="signal peptide" evidence="2">
    <location>
        <begin position="1"/>
        <end position="19"/>
    </location>
</feature>
<feature type="region of interest" description="Disordered" evidence="1">
    <location>
        <begin position="202"/>
        <end position="239"/>
    </location>
</feature>
<evidence type="ECO:0000256" key="1">
    <source>
        <dbReference type="SAM" id="MobiDB-lite"/>
    </source>
</evidence>
<evidence type="ECO:0000313" key="3">
    <source>
        <dbReference type="EMBL" id="PHJ22992.1"/>
    </source>
</evidence>
<organism evidence="3 4">
    <name type="scientific">Cystoisospora suis</name>
    <dbReference type="NCBI Taxonomy" id="483139"/>
    <lineage>
        <taxon>Eukaryota</taxon>
        <taxon>Sar</taxon>
        <taxon>Alveolata</taxon>
        <taxon>Apicomplexa</taxon>
        <taxon>Conoidasida</taxon>
        <taxon>Coccidia</taxon>
        <taxon>Eucoccidiorida</taxon>
        <taxon>Eimeriorina</taxon>
        <taxon>Sarcocystidae</taxon>
        <taxon>Cystoisospora</taxon>
    </lineage>
</organism>
<gene>
    <name evidence="3" type="ORF">CSUI_003161</name>
</gene>
<evidence type="ECO:0000256" key="2">
    <source>
        <dbReference type="SAM" id="SignalP"/>
    </source>
</evidence>
<proteinExistence type="predicted"/>
<keyword evidence="3" id="KW-0812">Transmembrane</keyword>
<dbReference type="RefSeq" id="XP_067924669.1">
    <property type="nucleotide sequence ID" value="XM_068063359.1"/>
</dbReference>
<feature type="compositionally biased region" description="Low complexity" evidence="1">
    <location>
        <begin position="443"/>
        <end position="452"/>
    </location>
</feature>
<feature type="region of interest" description="Disordered" evidence="1">
    <location>
        <begin position="421"/>
        <end position="463"/>
    </location>
</feature>
<dbReference type="Proteomes" id="UP000221165">
    <property type="component" value="Unassembled WGS sequence"/>
</dbReference>
<dbReference type="GeneID" id="94426570"/>
<reference evidence="3 4" key="1">
    <citation type="journal article" date="2017" name="Int. J. Parasitol.">
        <title>The genome of the protozoan parasite Cystoisospora suis and a reverse vaccinology approach to identify vaccine candidates.</title>
        <authorList>
            <person name="Palmieri N."/>
            <person name="Shrestha A."/>
            <person name="Ruttkowski B."/>
            <person name="Beck T."/>
            <person name="Vogl C."/>
            <person name="Tomley F."/>
            <person name="Blake D.P."/>
            <person name="Joachim A."/>
        </authorList>
    </citation>
    <scope>NUCLEOTIDE SEQUENCE [LARGE SCALE GENOMIC DNA]</scope>
    <source>
        <strain evidence="3 4">Wien I</strain>
    </source>
</reference>
<dbReference type="OrthoDB" id="333194at2759"/>
<dbReference type="VEuPathDB" id="ToxoDB:CSUI_003161"/>
<accession>A0A2C6L621</accession>